<dbReference type="EMBL" id="MK500442">
    <property type="protein sequence ID" value="QBK89832.1"/>
    <property type="molecule type" value="Genomic_DNA"/>
</dbReference>
<organism evidence="1">
    <name type="scientific">Pithovirus LCPAC101</name>
    <dbReference type="NCBI Taxonomy" id="2506586"/>
    <lineage>
        <taxon>Viruses</taxon>
        <taxon>Pithoviruses</taxon>
    </lineage>
</organism>
<accession>A0A481Z271</accession>
<evidence type="ECO:0000313" key="1">
    <source>
        <dbReference type="EMBL" id="QBK89832.1"/>
    </source>
</evidence>
<protein>
    <submittedName>
        <fullName evidence="1">Uncharacterized protein</fullName>
    </submittedName>
</protein>
<proteinExistence type="predicted"/>
<name>A0A481Z271_9VIRU</name>
<gene>
    <name evidence="1" type="ORF">LCPAC101_01150</name>
</gene>
<reference evidence="1" key="1">
    <citation type="journal article" date="2019" name="MBio">
        <title>Virus Genomes from Deep Sea Sediments Expand the Ocean Megavirome and Support Independent Origins of Viral Gigantism.</title>
        <authorList>
            <person name="Backstrom D."/>
            <person name="Yutin N."/>
            <person name="Jorgensen S.L."/>
            <person name="Dharamshi J."/>
            <person name="Homa F."/>
            <person name="Zaremba-Niedwiedzka K."/>
            <person name="Spang A."/>
            <person name="Wolf Y.I."/>
            <person name="Koonin E.V."/>
            <person name="Ettema T.J."/>
        </authorList>
    </citation>
    <scope>NUCLEOTIDE SEQUENCE</scope>
</reference>
<sequence length="644" mass="74077">MENTYSKIETLYIATTLNGTKIENFNTNTIDPKSTHKIYSVIEIVPDESRTTIKTIKGLYNYGPRMNDKYRCSFDLMESSNNPVLLMNGHGNTLIQKIRSYFNTILMNSSHNEVMLKGLKYPGISEQQKFVNAFCSGVAVTLSVYNFLKQVNPSNDSLVSSNPFYPLNLCFNNHNININLLNKNFYHYIAYYIHVCKDKFGSTMSGIAVHWLNEMNNFWMLFGDIFYDAEPTDNLMAVHASTMGFASFFEDRVHNSWIKIGEETSKSISLIKGNSDALTDELKETHKGYYHTLKTQSNKIEGIYSDYARKLSSKFTDFNDFVDDAATQYQQGMEEVKNDLRGHIEKNKEELIEDIAKTWNSQLDDISKLTKAIKSDIDKQTKQSVTIIESSSSAMVDTALVRIRSEVDSILDDIKIIHKKITEDLRNIQINSKSEISAKMKKVEHEVSMIAGDIESGRESLMKFIDGKENDQLNAADSLLTFIGESKEEFRSIADDAKNEMKEMTQSIVNDEFHSMVQDQGKDLVEESFVDSFDNLIPMLNSKINDTLNEQLNPLIRNTIRQVNDIKREFDNISNEKINTITQMKEFITEHENKVPSYDMIQKIQDEWNTEKIRMVEEKEQWSSYIEGLSKEIESLKKQLNDKE</sequence>